<name>A0A7S1W525_ALECA</name>
<evidence type="ECO:0000256" key="1">
    <source>
        <dbReference type="SAM" id="Phobius"/>
    </source>
</evidence>
<proteinExistence type="predicted"/>
<accession>A0A7S1W525</accession>
<keyword evidence="1" id="KW-0812">Transmembrane</keyword>
<dbReference type="Pfam" id="PF09435">
    <property type="entry name" value="DUF2015"/>
    <property type="match status" value="1"/>
</dbReference>
<gene>
    <name evidence="2" type="ORF">ACAT0790_LOCUS30900</name>
</gene>
<reference evidence="2" key="1">
    <citation type="submission" date="2021-01" db="EMBL/GenBank/DDBJ databases">
        <authorList>
            <person name="Corre E."/>
            <person name="Pelletier E."/>
            <person name="Niang G."/>
            <person name="Scheremetjew M."/>
            <person name="Finn R."/>
            <person name="Kale V."/>
            <person name="Holt S."/>
            <person name="Cochrane G."/>
            <person name="Meng A."/>
            <person name="Brown T."/>
            <person name="Cohen L."/>
        </authorList>
    </citation>
    <scope>NUCLEOTIDE SEQUENCE</scope>
    <source>
        <strain evidence="2">OF101</strain>
    </source>
</reference>
<keyword evidence="1" id="KW-0472">Membrane</keyword>
<dbReference type="InterPro" id="IPR018559">
    <property type="entry name" value="DUF2015"/>
</dbReference>
<feature type="transmembrane region" description="Helical" evidence="1">
    <location>
        <begin position="127"/>
        <end position="147"/>
    </location>
</feature>
<dbReference type="EMBL" id="HBGE01051171">
    <property type="protein sequence ID" value="CAD9149148.1"/>
    <property type="molecule type" value="Transcribed_RNA"/>
</dbReference>
<protein>
    <submittedName>
        <fullName evidence="2">Uncharacterized protein</fullName>
    </submittedName>
</protein>
<organism evidence="2">
    <name type="scientific">Alexandrium catenella</name>
    <name type="common">Red tide dinoflagellate</name>
    <name type="synonym">Gonyaulax catenella</name>
    <dbReference type="NCBI Taxonomy" id="2925"/>
    <lineage>
        <taxon>Eukaryota</taxon>
        <taxon>Sar</taxon>
        <taxon>Alveolata</taxon>
        <taxon>Dinophyceae</taxon>
        <taxon>Gonyaulacales</taxon>
        <taxon>Pyrocystaceae</taxon>
        <taxon>Alexandrium</taxon>
    </lineage>
</organism>
<sequence length="171" mass="18502">MAEVRQVMRQDGLPFDEARLQLVLLRMAQMNVDASGMPNDPKTFTFDQLGASAPKPWRHVAGALGGSTTARRCFSSQASFEAASPYPALDPSPKVGRRPACCEFLRRCLLTGAAKVAKPTRGSPRELLLRAMALLLLGVLIFILRGLGGWSRASLPTFLLQDAIALQEAPP</sequence>
<dbReference type="AlphaFoldDB" id="A0A7S1W525"/>
<evidence type="ECO:0000313" key="2">
    <source>
        <dbReference type="EMBL" id="CAD9149148.1"/>
    </source>
</evidence>
<keyword evidence="1" id="KW-1133">Transmembrane helix</keyword>